<dbReference type="RefSeq" id="WP_019425108.1">
    <property type="nucleotide sequence ID" value="NZ_JAJNBZ010000001.1"/>
</dbReference>
<accession>A0ABS8YAI2</accession>
<comment type="caution">
    <text evidence="4">The sequence shown here is derived from an EMBL/GenBank/DDBJ whole genome shotgun (WGS) entry which is preliminary data.</text>
</comment>
<feature type="domain" description="Nitroreductase" evidence="3">
    <location>
        <begin position="14"/>
        <end position="187"/>
    </location>
</feature>
<keyword evidence="5" id="KW-1185">Reference proteome</keyword>
<evidence type="ECO:0000256" key="1">
    <source>
        <dbReference type="ARBA" id="ARBA00007118"/>
    </source>
</evidence>
<dbReference type="EMBL" id="JAJNBZ010000001">
    <property type="protein sequence ID" value="MCE5168179.1"/>
    <property type="molecule type" value="Genomic_DNA"/>
</dbReference>
<gene>
    <name evidence="4" type="ORF">LQV63_02435</name>
</gene>
<protein>
    <submittedName>
        <fullName evidence="4">Nitroreductase family protein</fullName>
    </submittedName>
</protein>
<comment type="similarity">
    <text evidence="1">Belongs to the nitroreductase family.</text>
</comment>
<evidence type="ECO:0000313" key="4">
    <source>
        <dbReference type="EMBL" id="MCE5168179.1"/>
    </source>
</evidence>
<evidence type="ECO:0000259" key="3">
    <source>
        <dbReference type="Pfam" id="PF00881"/>
    </source>
</evidence>
<proteinExistence type="inferred from homology"/>
<keyword evidence="2" id="KW-0560">Oxidoreductase</keyword>
<dbReference type="Proteomes" id="UP001199916">
    <property type="component" value="Unassembled WGS sequence"/>
</dbReference>
<reference evidence="4 5" key="1">
    <citation type="submission" date="2021-11" db="EMBL/GenBank/DDBJ databases">
        <title>Draft genome sequence of Paenibacillus profundus YoMME, a new Gram-positive bacteria with exoelectrogenic properties.</title>
        <authorList>
            <person name="Hubenova Y."/>
            <person name="Hubenova E."/>
            <person name="Manasiev Y."/>
            <person name="Peykov S."/>
            <person name="Mitov M."/>
        </authorList>
    </citation>
    <scope>NUCLEOTIDE SEQUENCE [LARGE SCALE GENOMIC DNA]</scope>
    <source>
        <strain evidence="4 5">YoMME</strain>
    </source>
</reference>
<evidence type="ECO:0000256" key="2">
    <source>
        <dbReference type="ARBA" id="ARBA00023002"/>
    </source>
</evidence>
<dbReference type="InterPro" id="IPR000415">
    <property type="entry name" value="Nitroreductase-like"/>
</dbReference>
<dbReference type="SUPFAM" id="SSF55469">
    <property type="entry name" value="FMN-dependent nitroreductase-like"/>
    <property type="match status" value="1"/>
</dbReference>
<dbReference type="Gene3D" id="3.40.109.10">
    <property type="entry name" value="NADH Oxidase"/>
    <property type="match status" value="1"/>
</dbReference>
<dbReference type="InterPro" id="IPR029479">
    <property type="entry name" value="Nitroreductase"/>
</dbReference>
<evidence type="ECO:0000313" key="5">
    <source>
        <dbReference type="Proteomes" id="UP001199916"/>
    </source>
</evidence>
<organism evidence="4 5">
    <name type="scientific">Paenibacillus profundus</name>
    <dbReference type="NCBI Taxonomy" id="1173085"/>
    <lineage>
        <taxon>Bacteria</taxon>
        <taxon>Bacillati</taxon>
        <taxon>Bacillota</taxon>
        <taxon>Bacilli</taxon>
        <taxon>Bacillales</taxon>
        <taxon>Paenibacillaceae</taxon>
        <taxon>Paenibacillus</taxon>
    </lineage>
</organism>
<dbReference type="CDD" id="cd02137">
    <property type="entry name" value="MhqN-like"/>
    <property type="match status" value="1"/>
</dbReference>
<dbReference type="PANTHER" id="PTHR43673">
    <property type="entry name" value="NAD(P)H NITROREDUCTASE YDGI-RELATED"/>
    <property type="match status" value="1"/>
</dbReference>
<name>A0ABS8YAI2_9BACL</name>
<dbReference type="Pfam" id="PF00881">
    <property type="entry name" value="Nitroreductase"/>
    <property type="match status" value="1"/>
</dbReference>
<dbReference type="PANTHER" id="PTHR43673:SF3">
    <property type="entry name" value="NAD(P)H NITROREDUCTASE YODC-RELATED"/>
    <property type="match status" value="1"/>
</dbReference>
<sequence>MNNKQTLTSDETMRSRHSVRKYVPNVRIPEAELNEILELAGTAPSSWNLQHWRFLVIQEEENKQRMLPIAYNQQQIVDSSAVIVVLGDTQANLVADEIYGAALNAGAITQQVYDTLLGNIQRAYASSATVGVEEAIRNGSLAAMQLMLAAKAKGYDTCPIGGFNRVELVKAFQVPDRYVPVMLITLGQAAAPAHGSGRFPIERTVILETFAASSNE</sequence>